<organism evidence="1 2">
    <name type="scientific">Kazachstania africana (strain ATCC 22294 / BCRC 22015 / CBS 2517 / CECT 1963 / NBRC 1671 / NRRL Y-8276)</name>
    <name type="common">Yeast</name>
    <name type="synonym">Kluyveromyces africanus</name>
    <dbReference type="NCBI Taxonomy" id="1071382"/>
    <lineage>
        <taxon>Eukaryota</taxon>
        <taxon>Fungi</taxon>
        <taxon>Dikarya</taxon>
        <taxon>Ascomycota</taxon>
        <taxon>Saccharomycotina</taxon>
        <taxon>Saccharomycetes</taxon>
        <taxon>Saccharomycetales</taxon>
        <taxon>Saccharomycetaceae</taxon>
        <taxon>Kazachstania</taxon>
    </lineage>
</organism>
<proteinExistence type="predicted"/>
<protein>
    <recommendedName>
        <fullName evidence="3">Metallothionein</fullName>
    </recommendedName>
</protein>
<dbReference type="GeneID" id="13887489"/>
<name>H2AYT6_KAZAF</name>
<evidence type="ECO:0008006" key="3">
    <source>
        <dbReference type="Google" id="ProtNLM"/>
    </source>
</evidence>
<dbReference type="RefSeq" id="XP_003958627.1">
    <property type="nucleotide sequence ID" value="XM_003958578.1"/>
</dbReference>
<keyword evidence="2" id="KW-1185">Reference proteome</keyword>
<reference evidence="1 2" key="1">
    <citation type="journal article" date="2011" name="Proc. Natl. Acad. Sci. U.S.A.">
        <title>Evolutionary erosion of yeast sex chromosomes by mating-type switching accidents.</title>
        <authorList>
            <person name="Gordon J.L."/>
            <person name="Armisen D."/>
            <person name="Proux-Wera E."/>
            <person name="Oheigeartaigh S.S."/>
            <person name="Byrne K.P."/>
            <person name="Wolfe K.H."/>
        </authorList>
    </citation>
    <scope>NUCLEOTIDE SEQUENCE [LARGE SCALE GENOMIC DNA]</scope>
    <source>
        <strain evidence="2">ATCC 22294 / BCRC 22015 / CBS 2517 / CECT 1963 / NBRC 1671 / NRRL Y-8276</strain>
    </source>
</reference>
<accession>H2AYT6</accession>
<gene>
    <name evidence="1" type="primary">KAFR0H00825</name>
    <name evidence="1" type="ORF">KAFR_0H00825</name>
</gene>
<evidence type="ECO:0000313" key="1">
    <source>
        <dbReference type="EMBL" id="CCF59492.1"/>
    </source>
</evidence>
<sequence length="66" mass="6931">MSSRCQCNECGHSQDCGDKCKVDCPGGAACKCHTAEKHNHVCPTCKKECACSGTECVTSQCTCGKV</sequence>
<dbReference type="EMBL" id="HE650828">
    <property type="protein sequence ID" value="CCF59492.1"/>
    <property type="molecule type" value="Genomic_DNA"/>
</dbReference>
<dbReference type="KEGG" id="kaf:KAFR_0H00825"/>
<evidence type="ECO:0000313" key="2">
    <source>
        <dbReference type="Proteomes" id="UP000005220"/>
    </source>
</evidence>
<dbReference type="InParanoid" id="H2AYT6"/>
<dbReference type="Proteomes" id="UP000005220">
    <property type="component" value="Chromosome 8"/>
</dbReference>
<dbReference type="HOGENOM" id="CLU_2831531_0_0_1"/>
<dbReference type="AlphaFoldDB" id="H2AYT6"/>